<evidence type="ECO:0000313" key="7">
    <source>
        <dbReference type="EMBL" id="PRY89135.1"/>
    </source>
</evidence>
<dbReference type="HAMAP" id="MF_00376">
    <property type="entry name" value="Dephospho_CoA_kinase"/>
    <property type="match status" value="1"/>
</dbReference>
<comment type="similarity">
    <text evidence="1 5">Belongs to the CoaE family.</text>
</comment>
<keyword evidence="5" id="KW-0808">Transferase</keyword>
<reference evidence="7 8" key="1">
    <citation type="submission" date="2018-03" db="EMBL/GenBank/DDBJ databases">
        <title>Genomic Encyclopedia of Archaeal and Bacterial Type Strains, Phase II (KMG-II): from individual species to whole genera.</title>
        <authorList>
            <person name="Goeker M."/>
        </authorList>
    </citation>
    <scope>NUCLEOTIDE SEQUENCE [LARGE SCALE GENOMIC DNA]</scope>
    <source>
        <strain evidence="7 8">DSM 27929</strain>
    </source>
</reference>
<dbReference type="InterPro" id="IPR001977">
    <property type="entry name" value="Depp_CoAkinase"/>
</dbReference>
<dbReference type="PROSITE" id="PS51219">
    <property type="entry name" value="DPCK"/>
    <property type="match status" value="1"/>
</dbReference>
<gene>
    <name evidence="5" type="primary">coaE</name>
    <name evidence="7" type="ORF">CLW00_103257</name>
</gene>
<dbReference type="InterPro" id="IPR027417">
    <property type="entry name" value="P-loop_NTPase"/>
</dbReference>
<evidence type="ECO:0000256" key="2">
    <source>
        <dbReference type="ARBA" id="ARBA00022741"/>
    </source>
</evidence>
<evidence type="ECO:0000256" key="3">
    <source>
        <dbReference type="ARBA" id="ARBA00022840"/>
    </source>
</evidence>
<dbReference type="Gene3D" id="3.40.50.300">
    <property type="entry name" value="P-loop containing nucleotide triphosphate hydrolases"/>
    <property type="match status" value="1"/>
</dbReference>
<dbReference type="Proteomes" id="UP000238157">
    <property type="component" value="Unassembled WGS sequence"/>
</dbReference>
<keyword evidence="3 5" id="KW-0067">ATP-binding</keyword>
<keyword evidence="4 5" id="KW-0173">Coenzyme A biosynthesis</keyword>
<accession>A0A2T0WR31</accession>
<evidence type="ECO:0000256" key="4">
    <source>
        <dbReference type="ARBA" id="ARBA00022993"/>
    </source>
</evidence>
<proteinExistence type="inferred from homology"/>
<keyword evidence="2 5" id="KW-0547">Nucleotide-binding</keyword>
<name>A0A2T0WR31_9BACT</name>
<dbReference type="OrthoDB" id="9812943at2"/>
<sequence>MTNKKPLTVGITGGIGSGKTTVAKIFSILGVPIYFADDRAKWLMGNDPILISKIKESFGEESFSESGELNRKYLAEKVFADTEKTKQINALVHPAVGKDFEVWVALQNAPYVLKEAALLFETGSYKQLDQVINVSAPLKLRVSRVLMRDPQRTEKQINDIIDKQLPDEEKNEKADFVIKNTENKLLIPQVLKIHQALKTKADSGQIDI</sequence>
<protein>
    <recommendedName>
        <fullName evidence="5 6">Dephospho-CoA kinase</fullName>
        <ecNumber evidence="5 6">2.7.1.24</ecNumber>
    </recommendedName>
    <alternativeName>
        <fullName evidence="5">Dephosphocoenzyme A kinase</fullName>
    </alternativeName>
</protein>
<dbReference type="UniPathway" id="UPA00241">
    <property type="reaction ID" value="UER00356"/>
</dbReference>
<comment type="catalytic activity">
    <reaction evidence="5">
        <text>3'-dephospho-CoA + ATP = ADP + CoA + H(+)</text>
        <dbReference type="Rhea" id="RHEA:18245"/>
        <dbReference type="ChEBI" id="CHEBI:15378"/>
        <dbReference type="ChEBI" id="CHEBI:30616"/>
        <dbReference type="ChEBI" id="CHEBI:57287"/>
        <dbReference type="ChEBI" id="CHEBI:57328"/>
        <dbReference type="ChEBI" id="CHEBI:456216"/>
        <dbReference type="EC" id="2.7.1.24"/>
    </reaction>
</comment>
<dbReference type="CDD" id="cd02022">
    <property type="entry name" value="DPCK"/>
    <property type="match status" value="1"/>
</dbReference>
<dbReference type="Pfam" id="PF01121">
    <property type="entry name" value="CoaE"/>
    <property type="match status" value="1"/>
</dbReference>
<keyword evidence="5 7" id="KW-0418">Kinase</keyword>
<dbReference type="NCBIfam" id="TIGR00152">
    <property type="entry name" value="dephospho-CoA kinase"/>
    <property type="match status" value="1"/>
</dbReference>
<dbReference type="SUPFAM" id="SSF52540">
    <property type="entry name" value="P-loop containing nucleoside triphosphate hydrolases"/>
    <property type="match status" value="1"/>
</dbReference>
<dbReference type="AlphaFoldDB" id="A0A2T0WR31"/>
<evidence type="ECO:0000256" key="5">
    <source>
        <dbReference type="HAMAP-Rule" id="MF_00376"/>
    </source>
</evidence>
<dbReference type="PANTHER" id="PTHR10695:SF46">
    <property type="entry name" value="BIFUNCTIONAL COENZYME A SYNTHASE-RELATED"/>
    <property type="match status" value="1"/>
</dbReference>
<dbReference type="PANTHER" id="PTHR10695">
    <property type="entry name" value="DEPHOSPHO-COA KINASE-RELATED"/>
    <property type="match status" value="1"/>
</dbReference>
<dbReference type="EMBL" id="PVTR01000003">
    <property type="protein sequence ID" value="PRY89135.1"/>
    <property type="molecule type" value="Genomic_DNA"/>
</dbReference>
<evidence type="ECO:0000256" key="1">
    <source>
        <dbReference type="ARBA" id="ARBA00009018"/>
    </source>
</evidence>
<evidence type="ECO:0000256" key="6">
    <source>
        <dbReference type="NCBIfam" id="TIGR00152"/>
    </source>
</evidence>
<evidence type="ECO:0000313" key="8">
    <source>
        <dbReference type="Proteomes" id="UP000238157"/>
    </source>
</evidence>
<dbReference type="GO" id="GO:0015937">
    <property type="term" value="P:coenzyme A biosynthetic process"/>
    <property type="evidence" value="ECO:0007669"/>
    <property type="project" value="UniProtKB-UniRule"/>
</dbReference>
<keyword evidence="5" id="KW-0963">Cytoplasm</keyword>
<dbReference type="RefSeq" id="WP_106132911.1">
    <property type="nucleotide sequence ID" value="NZ_PVTR01000003.1"/>
</dbReference>
<comment type="function">
    <text evidence="5">Catalyzes the phosphorylation of the 3'-hydroxyl group of dephosphocoenzyme A to form coenzyme A.</text>
</comment>
<keyword evidence="8" id="KW-1185">Reference proteome</keyword>
<dbReference type="GO" id="GO:0005737">
    <property type="term" value="C:cytoplasm"/>
    <property type="evidence" value="ECO:0007669"/>
    <property type="project" value="UniProtKB-SubCell"/>
</dbReference>
<dbReference type="GO" id="GO:0004140">
    <property type="term" value="F:dephospho-CoA kinase activity"/>
    <property type="evidence" value="ECO:0007669"/>
    <property type="project" value="UniProtKB-UniRule"/>
</dbReference>
<comment type="subcellular location">
    <subcellularLocation>
        <location evidence="5">Cytoplasm</location>
    </subcellularLocation>
</comment>
<comment type="caution">
    <text evidence="7">The sequence shown here is derived from an EMBL/GenBank/DDBJ whole genome shotgun (WGS) entry which is preliminary data.</text>
</comment>
<comment type="pathway">
    <text evidence="5">Cofactor biosynthesis; coenzyme A biosynthesis; CoA from (R)-pantothenate: step 5/5.</text>
</comment>
<dbReference type="GO" id="GO:0005524">
    <property type="term" value="F:ATP binding"/>
    <property type="evidence" value="ECO:0007669"/>
    <property type="project" value="UniProtKB-UniRule"/>
</dbReference>
<organism evidence="7 8">
    <name type="scientific">Mongoliibacter ruber</name>
    <dbReference type="NCBI Taxonomy" id="1750599"/>
    <lineage>
        <taxon>Bacteria</taxon>
        <taxon>Pseudomonadati</taxon>
        <taxon>Bacteroidota</taxon>
        <taxon>Cytophagia</taxon>
        <taxon>Cytophagales</taxon>
        <taxon>Cyclobacteriaceae</taxon>
        <taxon>Mongoliibacter</taxon>
    </lineage>
</organism>
<feature type="binding site" evidence="5">
    <location>
        <begin position="16"/>
        <end position="21"/>
    </location>
    <ligand>
        <name>ATP</name>
        <dbReference type="ChEBI" id="CHEBI:30616"/>
    </ligand>
</feature>
<dbReference type="EC" id="2.7.1.24" evidence="5 6"/>